<sequence>MGERTLHVLLGVERQHRLVLGVAVQRRVLGVALLEVGRVPQDDLGECRRALGRPDVPGEPVLDQPRQVAAVVHVGVGEHHVVDVGRIHREGGPVHRAPVLLALVHPRVDEDAPPADGEEELRAGHGAGRAEEGEGRGSHGSTLDPAVAARHRLRKNGLRRHLTDGQSVVR</sequence>
<evidence type="ECO:0000313" key="2">
    <source>
        <dbReference type="EMBL" id="MPM75061.1"/>
    </source>
</evidence>
<name>A0A645CDS3_9ZZZZ</name>
<feature type="compositionally biased region" description="Basic and acidic residues" evidence="1">
    <location>
        <begin position="120"/>
        <end position="137"/>
    </location>
</feature>
<evidence type="ECO:0000256" key="1">
    <source>
        <dbReference type="SAM" id="MobiDB-lite"/>
    </source>
</evidence>
<proteinExistence type="predicted"/>
<gene>
    <name evidence="2" type="ORF">SDC9_122052</name>
</gene>
<comment type="caution">
    <text evidence="2">The sequence shown here is derived from an EMBL/GenBank/DDBJ whole genome shotgun (WGS) entry which is preliminary data.</text>
</comment>
<accession>A0A645CDS3</accession>
<dbReference type="AlphaFoldDB" id="A0A645CDS3"/>
<feature type="compositionally biased region" description="Basic residues" evidence="1">
    <location>
        <begin position="149"/>
        <end position="160"/>
    </location>
</feature>
<reference evidence="2" key="1">
    <citation type="submission" date="2019-08" db="EMBL/GenBank/DDBJ databases">
        <authorList>
            <person name="Kucharzyk K."/>
            <person name="Murdoch R.W."/>
            <person name="Higgins S."/>
            <person name="Loffler F."/>
        </authorList>
    </citation>
    <scope>NUCLEOTIDE SEQUENCE</scope>
</reference>
<protein>
    <submittedName>
        <fullName evidence="2">Uncharacterized protein</fullName>
    </submittedName>
</protein>
<dbReference type="EMBL" id="VSSQ01026377">
    <property type="protein sequence ID" value="MPM75061.1"/>
    <property type="molecule type" value="Genomic_DNA"/>
</dbReference>
<feature type="region of interest" description="Disordered" evidence="1">
    <location>
        <begin position="109"/>
        <end position="170"/>
    </location>
</feature>
<organism evidence="2">
    <name type="scientific">bioreactor metagenome</name>
    <dbReference type="NCBI Taxonomy" id="1076179"/>
    <lineage>
        <taxon>unclassified sequences</taxon>
        <taxon>metagenomes</taxon>
        <taxon>ecological metagenomes</taxon>
    </lineage>
</organism>